<evidence type="ECO:0000313" key="1">
    <source>
        <dbReference type="EMBL" id="GAA4717905.1"/>
    </source>
</evidence>
<gene>
    <name evidence="1" type="ORF">GCM10023349_42260</name>
</gene>
<dbReference type="PANTHER" id="PTHR38009:SF1">
    <property type="entry name" value="CONSERVED HYPOTHETICAL PHAGE TAIL PROTEIN"/>
    <property type="match status" value="1"/>
</dbReference>
<comment type="caution">
    <text evidence="1">The sequence shown here is derived from an EMBL/GenBank/DDBJ whole genome shotgun (WGS) entry which is preliminary data.</text>
</comment>
<dbReference type="NCBIfam" id="TIGR02241">
    <property type="entry name" value="conserved hypothetical phage tail region protein"/>
    <property type="match status" value="1"/>
</dbReference>
<keyword evidence="2" id="KW-1185">Reference proteome</keyword>
<dbReference type="InterPro" id="IPR010667">
    <property type="entry name" value="Phage_T4_Gp19"/>
</dbReference>
<accession>A0ABP8XYF3</accession>
<organism evidence="1 2">
    <name type="scientific">Nocardioides conyzicola</name>
    <dbReference type="NCBI Taxonomy" id="1651781"/>
    <lineage>
        <taxon>Bacteria</taxon>
        <taxon>Bacillati</taxon>
        <taxon>Actinomycetota</taxon>
        <taxon>Actinomycetes</taxon>
        <taxon>Propionibacteriales</taxon>
        <taxon>Nocardioidaceae</taxon>
        <taxon>Nocardioides</taxon>
    </lineage>
</organism>
<dbReference type="Proteomes" id="UP001499974">
    <property type="component" value="Unassembled WGS sequence"/>
</dbReference>
<dbReference type="PANTHER" id="PTHR38009">
    <property type="entry name" value="CONSERVED HYPOTHETICAL PHAGE TAIL PROTEIN"/>
    <property type="match status" value="1"/>
</dbReference>
<sequence length="147" mass="16042">MTVYPMTTLNFTVSWGDQQQTSNFSEVSGLTMESEVVEYRGGADPQLSTHKQPGLKKFSNITAKRGIAPRDSGNGLFEWFNAVTVGAADRRDVTVSLLNEERAPVMTWKIKEAWPVKLEGPGLKSTGTDVAIESVEFACEGIAIEVS</sequence>
<dbReference type="EMBL" id="BAABKM010000004">
    <property type="protein sequence ID" value="GAA4717905.1"/>
    <property type="molecule type" value="Genomic_DNA"/>
</dbReference>
<reference evidence="2" key="1">
    <citation type="journal article" date="2019" name="Int. J. Syst. Evol. Microbiol.">
        <title>The Global Catalogue of Microorganisms (GCM) 10K type strain sequencing project: providing services to taxonomists for standard genome sequencing and annotation.</title>
        <authorList>
            <consortium name="The Broad Institute Genomics Platform"/>
            <consortium name="The Broad Institute Genome Sequencing Center for Infectious Disease"/>
            <person name="Wu L."/>
            <person name="Ma J."/>
        </authorList>
    </citation>
    <scope>NUCLEOTIDE SEQUENCE [LARGE SCALE GENOMIC DNA]</scope>
    <source>
        <strain evidence="2">JCM 18531</strain>
    </source>
</reference>
<name>A0ABP8XYF3_9ACTN</name>
<dbReference type="Pfam" id="PF06841">
    <property type="entry name" value="Phage_T4_gp19"/>
    <property type="match status" value="1"/>
</dbReference>
<evidence type="ECO:0000313" key="2">
    <source>
        <dbReference type="Proteomes" id="UP001499974"/>
    </source>
</evidence>
<proteinExistence type="predicted"/>
<dbReference type="RefSeq" id="WP_345523654.1">
    <property type="nucleotide sequence ID" value="NZ_BAABKM010000004.1"/>
</dbReference>
<protein>
    <submittedName>
        <fullName evidence="1">Phage tail protein</fullName>
    </submittedName>
</protein>
<dbReference type="InterPro" id="IPR011747">
    <property type="entry name" value="CHP02241"/>
</dbReference>